<dbReference type="PANTHER" id="PTHR30258:SF3">
    <property type="entry name" value="SLL1921 PROTEIN"/>
    <property type="match status" value="1"/>
</dbReference>
<dbReference type="Pfam" id="PF00437">
    <property type="entry name" value="T2SSE"/>
    <property type="match status" value="1"/>
</dbReference>
<dbReference type="InterPro" id="IPR037257">
    <property type="entry name" value="T2SS_E_N_sf"/>
</dbReference>
<feature type="domain" description="Bacterial type II secretion system protein E" evidence="4">
    <location>
        <begin position="563"/>
        <end position="577"/>
    </location>
</feature>
<dbReference type="PANTHER" id="PTHR30258">
    <property type="entry name" value="TYPE II SECRETION SYSTEM PROTEIN GSPE-RELATED"/>
    <property type="match status" value="1"/>
</dbReference>
<dbReference type="Pfam" id="PF01590">
    <property type="entry name" value="GAF"/>
    <property type="match status" value="1"/>
</dbReference>
<dbReference type="SUPFAM" id="SSF52540">
    <property type="entry name" value="P-loop containing nucleoside triphosphate hydrolases"/>
    <property type="match status" value="1"/>
</dbReference>
<proteinExistence type="inferred from homology"/>
<evidence type="ECO:0000313" key="5">
    <source>
        <dbReference type="EMBL" id="SDB26053.1"/>
    </source>
</evidence>
<dbReference type="SUPFAM" id="SSF55781">
    <property type="entry name" value="GAF domain-like"/>
    <property type="match status" value="1"/>
</dbReference>
<evidence type="ECO:0000256" key="2">
    <source>
        <dbReference type="ARBA" id="ARBA00022741"/>
    </source>
</evidence>
<dbReference type="GO" id="GO:0005886">
    <property type="term" value="C:plasma membrane"/>
    <property type="evidence" value="ECO:0007669"/>
    <property type="project" value="TreeGrafter"/>
</dbReference>
<protein>
    <submittedName>
        <fullName evidence="5">Type II secretory pathway ATPase GspE/PulE or T4P pilus assembly pathway ATPase PilB</fullName>
    </submittedName>
</protein>
<keyword evidence="2" id="KW-0547">Nucleotide-binding</keyword>
<dbReference type="Pfam" id="PF05157">
    <property type="entry name" value="MshEN"/>
    <property type="match status" value="1"/>
</dbReference>
<dbReference type="InterPro" id="IPR001482">
    <property type="entry name" value="T2SS/T4SS_dom"/>
</dbReference>
<keyword evidence="3" id="KW-0067">ATP-binding</keyword>
<dbReference type="InterPro" id="IPR027417">
    <property type="entry name" value="P-loop_NTPase"/>
</dbReference>
<evidence type="ECO:0000259" key="4">
    <source>
        <dbReference type="PROSITE" id="PS00662"/>
    </source>
</evidence>
<dbReference type="InterPro" id="IPR029016">
    <property type="entry name" value="GAF-like_dom_sf"/>
</dbReference>
<gene>
    <name evidence="5" type="ORF">SAMN05660653_01241</name>
</gene>
<keyword evidence="6" id="KW-1185">Reference proteome</keyword>
<dbReference type="InterPro" id="IPR007831">
    <property type="entry name" value="T2SS_GspE_N"/>
</dbReference>
<dbReference type="EMBL" id="FMXO01000006">
    <property type="protein sequence ID" value="SDB26053.1"/>
    <property type="molecule type" value="Genomic_DNA"/>
</dbReference>
<dbReference type="InterPro" id="IPR003593">
    <property type="entry name" value="AAA+_ATPase"/>
</dbReference>
<organism evidence="5 6">
    <name type="scientific">Desulfonatronum thiosulfatophilum</name>
    <dbReference type="NCBI Taxonomy" id="617002"/>
    <lineage>
        <taxon>Bacteria</taxon>
        <taxon>Pseudomonadati</taxon>
        <taxon>Thermodesulfobacteriota</taxon>
        <taxon>Desulfovibrionia</taxon>
        <taxon>Desulfovibrionales</taxon>
        <taxon>Desulfonatronaceae</taxon>
        <taxon>Desulfonatronum</taxon>
    </lineage>
</organism>
<dbReference type="GO" id="GO:0016887">
    <property type="term" value="F:ATP hydrolysis activity"/>
    <property type="evidence" value="ECO:0007669"/>
    <property type="project" value="TreeGrafter"/>
</dbReference>
<dbReference type="Proteomes" id="UP000198771">
    <property type="component" value="Unassembled WGS sequence"/>
</dbReference>
<dbReference type="GO" id="GO:0005524">
    <property type="term" value="F:ATP binding"/>
    <property type="evidence" value="ECO:0007669"/>
    <property type="project" value="UniProtKB-KW"/>
</dbReference>
<name>A0A1G6BZJ3_9BACT</name>
<dbReference type="RefSeq" id="WP_092118732.1">
    <property type="nucleotide sequence ID" value="NZ_FMXO01000006.1"/>
</dbReference>
<dbReference type="InterPro" id="IPR003018">
    <property type="entry name" value="GAF"/>
</dbReference>
<dbReference type="STRING" id="617002.SAMN05660653_01241"/>
<dbReference type="Gene3D" id="3.30.450.40">
    <property type="match status" value="1"/>
</dbReference>
<comment type="similarity">
    <text evidence="1">Belongs to the GSP E family.</text>
</comment>
<dbReference type="Gene3D" id="3.30.300.160">
    <property type="entry name" value="Type II secretion system, protein E, N-terminal domain"/>
    <property type="match status" value="1"/>
</dbReference>
<evidence type="ECO:0000313" key="6">
    <source>
        <dbReference type="Proteomes" id="UP000198771"/>
    </source>
</evidence>
<dbReference type="Gene3D" id="3.40.50.300">
    <property type="entry name" value="P-loop containing nucleotide triphosphate hydrolases"/>
    <property type="match status" value="1"/>
</dbReference>
<accession>A0A1G6BZJ3</accession>
<dbReference type="PROSITE" id="PS00662">
    <property type="entry name" value="T2SP_E"/>
    <property type="match status" value="1"/>
</dbReference>
<dbReference type="AlphaFoldDB" id="A0A1G6BZJ3"/>
<reference evidence="5 6" key="1">
    <citation type="submission" date="2016-10" db="EMBL/GenBank/DDBJ databases">
        <authorList>
            <person name="de Groot N.N."/>
        </authorList>
    </citation>
    <scope>NUCLEOTIDE SEQUENCE [LARGE SCALE GENOMIC DNA]</scope>
    <source>
        <strain evidence="5 6">ASO4-2</strain>
    </source>
</reference>
<dbReference type="Gene3D" id="3.30.450.90">
    <property type="match status" value="1"/>
</dbReference>
<dbReference type="SMART" id="SM00382">
    <property type="entry name" value="AAA"/>
    <property type="match status" value="1"/>
</dbReference>
<dbReference type="CDD" id="cd01129">
    <property type="entry name" value="PulE-GspE-like"/>
    <property type="match status" value="1"/>
</dbReference>
<dbReference type="OrthoDB" id="9805147at2"/>
<sequence>MTGTDASHGHASCDYQALFNSIVQRISTQDSFQDILPIIEQDLLRLLRAERLTIYQRLRNEQEIVSKFKSGNEIKEIRLPLSPASIAGYVALNHATLLIRDVYDSGELQAIHPCLRFNAGFDRQTGFRSRSMVVVPIHHKNVGLGVLQLLNCTSGTVFSEVDLRNAQKIGMIIGRQFSYEFHGTNGPYDYLILKNRISRERLSELQKRAAAEQVSLTHLLVSDAGLRPEEVGYSLEQFHQVPYMAYDPEIMPALHLVDGVSEQYLRNNNWLPLSGDHQEVVILIDDPTDSQRIQEIQKIIPADRYIMRIGLPEDIQRYLRHDLDKSSEAGISDLVDRLEEEGGELEREDHLEDALSENTATVIILVKKLIQEAHRQNASDIHIEPEGANAAAQVRYRVDGLCHQTLKIPASHVRAVIARIKVMSGLDIAERRKPQDGKCLVRLGGKPLELRVVTLPTVHGESAVLRLLSASEAMPLNRLSLSSTNHERILDIVARPHGIFLVVGPTGSGKTTTLHAVLGHINQPDRKIWTAEDPVEITQPGLQQVQVHSKIGLTFASALRSFLRADPDVIMIGEMRDSETAQIGIEASLTGHLVFSTLHTNSAPETLVRLLDLGVEPVSFADALLGVLAQRLLRTLCGKCKIPYQASEEEIRFIRRHYGEDCLHELPLTAEPLILYRAYGCKACGDSGYKGRMGVHELLVGTEEIRSMVSSNATAQALRTQAMSQGMRTLMQDGIQKVLQGFSDFEQLRRIAG</sequence>
<dbReference type="SUPFAM" id="SSF160246">
    <property type="entry name" value="EspE N-terminal domain-like"/>
    <property type="match status" value="1"/>
</dbReference>
<dbReference type="SMART" id="SM00065">
    <property type="entry name" value="GAF"/>
    <property type="match status" value="1"/>
</dbReference>
<evidence type="ECO:0000256" key="1">
    <source>
        <dbReference type="ARBA" id="ARBA00006611"/>
    </source>
</evidence>
<evidence type="ECO:0000256" key="3">
    <source>
        <dbReference type="ARBA" id="ARBA00022840"/>
    </source>
</evidence>